<feature type="compositionally biased region" description="Basic and acidic residues" evidence="1">
    <location>
        <begin position="57"/>
        <end position="71"/>
    </location>
</feature>
<evidence type="ECO:0000313" key="3">
    <source>
        <dbReference type="Proteomes" id="UP001058533"/>
    </source>
</evidence>
<accession>A0ABY5L946</accession>
<organism evidence="2 3">
    <name type="scientific">Sphingomonas qomolangmaensis</name>
    <dbReference type="NCBI Taxonomy" id="2918765"/>
    <lineage>
        <taxon>Bacteria</taxon>
        <taxon>Pseudomonadati</taxon>
        <taxon>Pseudomonadota</taxon>
        <taxon>Alphaproteobacteria</taxon>
        <taxon>Sphingomonadales</taxon>
        <taxon>Sphingomonadaceae</taxon>
        <taxon>Sphingomonas</taxon>
    </lineage>
</organism>
<dbReference type="Proteomes" id="UP001058533">
    <property type="component" value="Chromosome"/>
</dbReference>
<sequence>MIRLLLIPVALLALSACGSRGRLEPAPGKTLPVAPYGAQERPNADELLTSTSQQRPVRSDELLTTSEERPNDPFALPPR</sequence>
<proteinExistence type="predicted"/>
<dbReference type="PROSITE" id="PS51257">
    <property type="entry name" value="PROKAR_LIPOPROTEIN"/>
    <property type="match status" value="1"/>
</dbReference>
<name>A0ABY5L946_9SPHN</name>
<evidence type="ECO:0000313" key="2">
    <source>
        <dbReference type="EMBL" id="UUL82244.1"/>
    </source>
</evidence>
<protein>
    <recommendedName>
        <fullName evidence="4">Argininosuccinate lyase</fullName>
    </recommendedName>
</protein>
<reference evidence="2" key="1">
    <citation type="submission" date="2022-07" db="EMBL/GenBank/DDBJ databases">
        <title>Sphingomonas sp. nov., a novel bacterium isolated from the north slope of the Mount Everest.</title>
        <authorList>
            <person name="Cui X."/>
            <person name="Liu Y."/>
        </authorList>
    </citation>
    <scope>NUCLEOTIDE SEQUENCE</scope>
    <source>
        <strain evidence="2">S5-59</strain>
    </source>
</reference>
<gene>
    <name evidence="2" type="ORF">NMP03_13825</name>
</gene>
<dbReference type="EMBL" id="CP101740">
    <property type="protein sequence ID" value="UUL82244.1"/>
    <property type="molecule type" value="Genomic_DNA"/>
</dbReference>
<evidence type="ECO:0000256" key="1">
    <source>
        <dbReference type="SAM" id="MobiDB-lite"/>
    </source>
</evidence>
<feature type="region of interest" description="Disordered" evidence="1">
    <location>
        <begin position="21"/>
        <end position="79"/>
    </location>
</feature>
<dbReference type="RefSeq" id="WP_256506044.1">
    <property type="nucleotide sequence ID" value="NZ_CP101740.1"/>
</dbReference>
<evidence type="ECO:0008006" key="4">
    <source>
        <dbReference type="Google" id="ProtNLM"/>
    </source>
</evidence>
<keyword evidence="3" id="KW-1185">Reference proteome</keyword>